<sequence length="669" mass="73000">MAICLPGLLAVLLLQSCTKDTAPKNTQVKNQDFGRLTYVVQDNYTFSLFYQGLMASGYGDTLANNAGPYTIFVPNNNAMTTSRFSFQSDTTNYFLIASNPSTKEYVRYLIVPGKIVLANLPIANNQLFTTLAGTPIYISKYKNGSDTVITVNGVPVIAMDQTASNGLMNVISEVPQPQVFNSLWQQMLANSMLTWFTTAIQRAGMQTFFDTAKNITVLAPGADAFSGISYKNFPAIGTLDQLKVADTAALRKMIYCSILRGTFFTNDFDRNTTSTPYTTYNGATITYNPAGKSFSSSASSSYDGINYYPAQTSWVGGKYTFQTNHTSNLNVPSGNGIMQQKTDTNVNPARLSVLDYIAQNQSLSILYTAIQRVKLDTAMSSGGPYTFFAPDNNAFIAAGLTQDSVNKMDPQKLLLLLKYHVVLGRVSSNDLAGLIKQQFISLHPVSRPFITKNYYGIFFNGIAITNPNLEMGDGVVQVINAVSNPPVGSQLQVIEQQPDLTFFAALIHKSYTLRLLLGDPNPYSYYTGTQGYMLSVPLFGNTVLAPTDSAFKAFGYTDSFAVANDTARLINGYYDASTFVSHPGFLQAYIFTGFDFTCDFMGGYQIYYSQTSAPVKFRGFNGSMYTSVDGTSFTGKGISIGNPVKIIGPNIVATNGLIQKVNQVFVVIP</sequence>
<organism evidence="1 2">
    <name type="scientific">Russula earlei</name>
    <dbReference type="NCBI Taxonomy" id="71964"/>
    <lineage>
        <taxon>Eukaryota</taxon>
        <taxon>Fungi</taxon>
        <taxon>Dikarya</taxon>
        <taxon>Basidiomycota</taxon>
        <taxon>Agaricomycotina</taxon>
        <taxon>Agaricomycetes</taxon>
        <taxon>Russulales</taxon>
        <taxon>Russulaceae</taxon>
        <taxon>Russula</taxon>
    </lineage>
</organism>
<dbReference type="EMBL" id="JAGFNK010000331">
    <property type="protein sequence ID" value="KAI9452625.1"/>
    <property type="molecule type" value="Genomic_DNA"/>
</dbReference>
<dbReference type="Proteomes" id="UP001207468">
    <property type="component" value="Unassembled WGS sequence"/>
</dbReference>
<proteinExistence type="predicted"/>
<evidence type="ECO:0000313" key="1">
    <source>
        <dbReference type="EMBL" id="KAI9452625.1"/>
    </source>
</evidence>
<evidence type="ECO:0000313" key="2">
    <source>
        <dbReference type="Proteomes" id="UP001207468"/>
    </source>
</evidence>
<name>A0ACC0TXM9_9AGAM</name>
<accession>A0ACC0TXM9</accession>
<keyword evidence="2" id="KW-1185">Reference proteome</keyword>
<gene>
    <name evidence="1" type="ORF">F5148DRAFT_1289544</name>
</gene>
<comment type="caution">
    <text evidence="1">The sequence shown here is derived from an EMBL/GenBank/DDBJ whole genome shotgun (WGS) entry which is preliminary data.</text>
</comment>
<reference evidence="1" key="1">
    <citation type="submission" date="2021-03" db="EMBL/GenBank/DDBJ databases">
        <title>Evolutionary priming and transition to the ectomycorrhizal habit in an iconic lineage of mushroom-forming fungi: is preadaptation a requirement?</title>
        <authorList>
            <consortium name="DOE Joint Genome Institute"/>
            <person name="Looney B.P."/>
            <person name="Miyauchi S."/>
            <person name="Morin E."/>
            <person name="Drula E."/>
            <person name="Courty P.E."/>
            <person name="Chicoki N."/>
            <person name="Fauchery L."/>
            <person name="Kohler A."/>
            <person name="Kuo A."/>
            <person name="LaButti K."/>
            <person name="Pangilinan J."/>
            <person name="Lipzen A."/>
            <person name="Riley R."/>
            <person name="Andreopoulos W."/>
            <person name="He G."/>
            <person name="Johnson J."/>
            <person name="Barry K.W."/>
            <person name="Grigoriev I.V."/>
            <person name="Nagy L."/>
            <person name="Hibbett D."/>
            <person name="Henrissat B."/>
            <person name="Matheny P.B."/>
            <person name="Labbe J."/>
            <person name="Martin A.F."/>
        </authorList>
    </citation>
    <scope>NUCLEOTIDE SEQUENCE</scope>
    <source>
        <strain evidence="1">BPL698</strain>
    </source>
</reference>
<protein>
    <submittedName>
        <fullName evidence="1">FAS1 domain-containing protein</fullName>
    </submittedName>
</protein>